<evidence type="ECO:0000313" key="4">
    <source>
        <dbReference type="Proteomes" id="UP000019666"/>
    </source>
</evidence>
<feature type="region of interest" description="Disordered" evidence="1">
    <location>
        <begin position="134"/>
        <end position="162"/>
    </location>
</feature>
<name>A0A017HTW3_9RHOB</name>
<keyword evidence="4" id="KW-1185">Reference proteome</keyword>
<dbReference type="InterPro" id="IPR047121">
    <property type="entry name" value="YjiB-like"/>
</dbReference>
<evidence type="ECO:0000259" key="2">
    <source>
        <dbReference type="Pfam" id="PF00190"/>
    </source>
</evidence>
<dbReference type="HOGENOM" id="CLU_084522_1_0_5"/>
<sequence length="162" mass="17351">MDQPEPHHLPPSTPFPNSPLPLLVYHDALPSDPAAVESLFARHGWTAAWVNGVYPFHHWHSSAHEVLGCTRGQARLRLGGPEGLLLDAIPGTVLVIPAGVAHCNEGSSPDFQVVGATDGGRDYDIVRGAPTARQRENLATLPLPKSDPVHGPGGPLPRLWRT</sequence>
<evidence type="ECO:0000313" key="3">
    <source>
        <dbReference type="EMBL" id="EYD77836.1"/>
    </source>
</evidence>
<dbReference type="CDD" id="cd02219">
    <property type="entry name" value="cupin_YjlB-like"/>
    <property type="match status" value="1"/>
</dbReference>
<dbReference type="OrthoDB" id="9791759at2"/>
<dbReference type="InterPro" id="IPR014500">
    <property type="entry name" value="UCP019307_cupin"/>
</dbReference>
<proteinExistence type="predicted"/>
<dbReference type="InterPro" id="IPR011051">
    <property type="entry name" value="RmlC_Cupin_sf"/>
</dbReference>
<dbReference type="PANTHER" id="PTHR36448:SF2">
    <property type="entry name" value="CUPIN TYPE-1 DOMAIN-CONTAINING PROTEIN"/>
    <property type="match status" value="1"/>
</dbReference>
<dbReference type="InterPro" id="IPR006045">
    <property type="entry name" value="Cupin_1"/>
</dbReference>
<accession>A0A017HTW3</accession>
<evidence type="ECO:0000256" key="1">
    <source>
        <dbReference type="SAM" id="MobiDB-lite"/>
    </source>
</evidence>
<dbReference type="AlphaFoldDB" id="A0A017HTW3"/>
<dbReference type="Pfam" id="PF00190">
    <property type="entry name" value="Cupin_1"/>
    <property type="match status" value="1"/>
</dbReference>
<organism evidence="3 4">
    <name type="scientific">Rubellimicrobium mesophilum DSM 19309</name>
    <dbReference type="NCBI Taxonomy" id="442562"/>
    <lineage>
        <taxon>Bacteria</taxon>
        <taxon>Pseudomonadati</taxon>
        <taxon>Pseudomonadota</taxon>
        <taxon>Alphaproteobacteria</taxon>
        <taxon>Rhodobacterales</taxon>
        <taxon>Roseobacteraceae</taxon>
        <taxon>Rubellimicrobium</taxon>
    </lineage>
</organism>
<dbReference type="PIRSF" id="PIRSF019307">
    <property type="entry name" value="UCP019307"/>
    <property type="match status" value="1"/>
</dbReference>
<dbReference type="PANTHER" id="PTHR36448">
    <property type="entry name" value="BLR7373 PROTEIN"/>
    <property type="match status" value="1"/>
</dbReference>
<gene>
    <name evidence="3" type="ORF">Rumeso_00563</name>
</gene>
<dbReference type="STRING" id="442562.Rumeso_00563"/>
<dbReference type="EMBL" id="AOSK01000021">
    <property type="protein sequence ID" value="EYD77836.1"/>
    <property type="molecule type" value="Genomic_DNA"/>
</dbReference>
<dbReference type="Proteomes" id="UP000019666">
    <property type="component" value="Unassembled WGS sequence"/>
</dbReference>
<feature type="domain" description="Cupin type-1" evidence="2">
    <location>
        <begin position="58"/>
        <end position="117"/>
    </location>
</feature>
<dbReference type="Gene3D" id="2.60.120.10">
    <property type="entry name" value="Jelly Rolls"/>
    <property type="match status" value="1"/>
</dbReference>
<protein>
    <recommendedName>
        <fullName evidence="2">Cupin type-1 domain-containing protein</fullName>
    </recommendedName>
</protein>
<dbReference type="InterPro" id="IPR014710">
    <property type="entry name" value="RmlC-like_jellyroll"/>
</dbReference>
<comment type="caution">
    <text evidence="3">The sequence shown here is derived from an EMBL/GenBank/DDBJ whole genome shotgun (WGS) entry which is preliminary data.</text>
</comment>
<dbReference type="SUPFAM" id="SSF51182">
    <property type="entry name" value="RmlC-like cupins"/>
    <property type="match status" value="1"/>
</dbReference>
<reference evidence="3 4" key="1">
    <citation type="submission" date="2013-02" db="EMBL/GenBank/DDBJ databases">
        <authorList>
            <person name="Fiebig A."/>
            <person name="Goeker M."/>
            <person name="Klenk H.-P.P."/>
        </authorList>
    </citation>
    <scope>NUCLEOTIDE SEQUENCE [LARGE SCALE GENOMIC DNA]</scope>
    <source>
        <strain evidence="3 4">DSM 19309</strain>
    </source>
</reference>